<comment type="subcellular location">
    <subcellularLocation>
        <location evidence="1">Membrane</location>
        <topology evidence="1">Multi-pass membrane protein</topology>
    </subcellularLocation>
</comment>
<evidence type="ECO:0000256" key="4">
    <source>
        <dbReference type="ARBA" id="ARBA00023136"/>
    </source>
</evidence>
<feature type="transmembrane region" description="Helical" evidence="5">
    <location>
        <begin position="70"/>
        <end position="88"/>
    </location>
</feature>
<accession>A0A897N735</accession>
<evidence type="ECO:0000256" key="2">
    <source>
        <dbReference type="ARBA" id="ARBA00022692"/>
    </source>
</evidence>
<dbReference type="PANTHER" id="PTHR11040">
    <property type="entry name" value="ZINC/IRON TRANSPORTER"/>
    <property type="match status" value="1"/>
</dbReference>
<name>A0A897N735_9EURY</name>
<dbReference type="EMBL" id="CP064787">
    <property type="protein sequence ID" value="QSG06915.1"/>
    <property type="molecule type" value="Genomic_DNA"/>
</dbReference>
<keyword evidence="2 5" id="KW-0812">Transmembrane</keyword>
<dbReference type="GO" id="GO:0005385">
    <property type="term" value="F:zinc ion transmembrane transporter activity"/>
    <property type="evidence" value="ECO:0007669"/>
    <property type="project" value="TreeGrafter"/>
</dbReference>
<evidence type="ECO:0000256" key="3">
    <source>
        <dbReference type="ARBA" id="ARBA00022989"/>
    </source>
</evidence>
<feature type="transmembrane region" description="Helical" evidence="5">
    <location>
        <begin position="166"/>
        <end position="184"/>
    </location>
</feature>
<evidence type="ECO:0000256" key="5">
    <source>
        <dbReference type="SAM" id="Phobius"/>
    </source>
</evidence>
<evidence type="ECO:0000313" key="6">
    <source>
        <dbReference type="EMBL" id="QSG06915.1"/>
    </source>
</evidence>
<keyword evidence="4 5" id="KW-0472">Membrane</keyword>
<dbReference type="Proteomes" id="UP000663525">
    <property type="component" value="Chromosome"/>
</dbReference>
<reference evidence="6" key="1">
    <citation type="submission" date="2020-11" db="EMBL/GenBank/DDBJ databases">
        <title>Carbohydrate-dependent, anaerobic sulfur respiration: A novel catabolism in halophilic archaea.</title>
        <authorList>
            <person name="Sorokin D.Y."/>
            <person name="Messina E."/>
            <person name="Smedile F."/>
            <person name="La Cono V."/>
            <person name="Hallsworth J.E."/>
            <person name="Yakimov M.M."/>
        </authorList>
    </citation>
    <scope>NUCLEOTIDE SEQUENCE</scope>
    <source>
        <strain evidence="6">HSR12-1</strain>
    </source>
</reference>
<organism evidence="6 7">
    <name type="scientific">Halapricum desulfuricans</name>
    <dbReference type="NCBI Taxonomy" id="2841257"/>
    <lineage>
        <taxon>Archaea</taxon>
        <taxon>Methanobacteriati</taxon>
        <taxon>Methanobacteriota</taxon>
        <taxon>Stenosarchaea group</taxon>
        <taxon>Halobacteria</taxon>
        <taxon>Halobacteriales</taxon>
        <taxon>Haloarculaceae</taxon>
        <taxon>Halapricum</taxon>
    </lineage>
</organism>
<dbReference type="GO" id="GO:0016020">
    <property type="term" value="C:membrane"/>
    <property type="evidence" value="ECO:0007669"/>
    <property type="project" value="UniProtKB-SubCell"/>
</dbReference>
<sequence>MLTMVAFSEVFYWIAAFAVVAALVNSAGIVAIVRHRERAERSLPYLMCFAAGILITTPLVHALPNAVANNADAGITALGGFLFMFLSNRVIKHYTSEETLAFGVTAAEGIGIHSLVDGVVYTVTFNVSLLTGVLAGTGLVVHEFAEGAITYLVLLKGEVSDRTAATYAFFIAALTTPIGAFVAYPLVSGLGSDDLGLLLGFVSGVLIYVSAAHLLPEAQTYETEHSMVALLAGVGLALFVVFARAA</sequence>
<feature type="transmembrane region" description="Helical" evidence="5">
    <location>
        <begin position="45"/>
        <end position="64"/>
    </location>
</feature>
<evidence type="ECO:0000313" key="7">
    <source>
        <dbReference type="Proteomes" id="UP000663525"/>
    </source>
</evidence>
<evidence type="ECO:0000256" key="1">
    <source>
        <dbReference type="ARBA" id="ARBA00004141"/>
    </source>
</evidence>
<dbReference type="AlphaFoldDB" id="A0A897N735"/>
<keyword evidence="3 5" id="KW-1133">Transmembrane helix</keyword>
<feature type="transmembrane region" description="Helical" evidence="5">
    <location>
        <begin position="227"/>
        <end position="245"/>
    </location>
</feature>
<gene>
    <name evidence="6" type="ORF">HSR121_2595</name>
</gene>
<feature type="transmembrane region" description="Helical" evidence="5">
    <location>
        <begin position="12"/>
        <end position="33"/>
    </location>
</feature>
<feature type="transmembrane region" description="Helical" evidence="5">
    <location>
        <begin position="129"/>
        <end position="154"/>
    </location>
</feature>
<feature type="transmembrane region" description="Helical" evidence="5">
    <location>
        <begin position="196"/>
        <end position="215"/>
    </location>
</feature>
<dbReference type="Pfam" id="PF02535">
    <property type="entry name" value="Zip"/>
    <property type="match status" value="1"/>
</dbReference>
<proteinExistence type="predicted"/>
<dbReference type="InterPro" id="IPR003689">
    <property type="entry name" value="ZIP"/>
</dbReference>
<protein>
    <submittedName>
        <fullName evidence="6">Putative divalent heavy-metal cations transporter</fullName>
    </submittedName>
</protein>
<dbReference type="PANTHER" id="PTHR11040:SF44">
    <property type="entry name" value="PROTEIN ZNTC-RELATED"/>
    <property type="match status" value="1"/>
</dbReference>